<reference evidence="2 3" key="1">
    <citation type="submission" date="2020-01" db="EMBL/GenBank/DDBJ databases">
        <title>Draft genome assembly of Ensifer adhaerens T173.</title>
        <authorList>
            <person name="Craig J.E."/>
            <person name="Stinchcombe J.R."/>
        </authorList>
    </citation>
    <scope>NUCLEOTIDE SEQUENCE [LARGE SCALE GENOMIC DNA]</scope>
    <source>
        <strain evidence="2 3">T173</strain>
    </source>
</reference>
<evidence type="ECO:0000313" key="2">
    <source>
        <dbReference type="EMBL" id="MBM3091651.1"/>
    </source>
</evidence>
<accession>A0AAW4FKM8</accession>
<feature type="region of interest" description="Disordered" evidence="1">
    <location>
        <begin position="65"/>
        <end position="113"/>
    </location>
</feature>
<evidence type="ECO:0000313" key="3">
    <source>
        <dbReference type="Proteomes" id="UP000744980"/>
    </source>
</evidence>
<dbReference type="Proteomes" id="UP000744980">
    <property type="component" value="Unassembled WGS sequence"/>
</dbReference>
<evidence type="ECO:0000256" key="1">
    <source>
        <dbReference type="SAM" id="MobiDB-lite"/>
    </source>
</evidence>
<comment type="caution">
    <text evidence="2">The sequence shown here is derived from an EMBL/GenBank/DDBJ whole genome shotgun (WGS) entry which is preliminary data.</text>
</comment>
<name>A0AAW4FKM8_9HYPH</name>
<dbReference type="RefSeq" id="WP_158071695.1">
    <property type="nucleotide sequence ID" value="NZ_CP083370.1"/>
</dbReference>
<dbReference type="EMBL" id="WXFA01000006">
    <property type="protein sequence ID" value="MBM3091651.1"/>
    <property type="molecule type" value="Genomic_DNA"/>
</dbReference>
<keyword evidence="3" id="KW-1185">Reference proteome</keyword>
<protein>
    <submittedName>
        <fullName evidence="2">Uncharacterized protein</fullName>
    </submittedName>
</protein>
<gene>
    <name evidence="2" type="ORF">GFB56_12595</name>
</gene>
<organism evidence="2 3">
    <name type="scientific">Ensifer canadensis</name>
    <dbReference type="NCBI Taxonomy" id="555315"/>
    <lineage>
        <taxon>Bacteria</taxon>
        <taxon>Pseudomonadati</taxon>
        <taxon>Pseudomonadota</taxon>
        <taxon>Alphaproteobacteria</taxon>
        <taxon>Hyphomicrobiales</taxon>
        <taxon>Rhizobiaceae</taxon>
        <taxon>Sinorhizobium/Ensifer group</taxon>
        <taxon>Ensifer</taxon>
    </lineage>
</organism>
<sequence length="113" mass="11960">MLAAEGPAAVPDPGAYREILLVERLAETTPAQGLGAAAQAAQPACIEFGIGEPGAFARREITGRRDRIGPSAFEHADGNASTGEIRRDRQSTRTGPDDANVERFVGRNIDPFT</sequence>
<proteinExistence type="predicted"/>
<dbReference type="AlphaFoldDB" id="A0AAW4FKM8"/>